<keyword evidence="2" id="KW-1133">Transmembrane helix</keyword>
<feature type="transmembrane region" description="Helical" evidence="2">
    <location>
        <begin position="390"/>
        <end position="408"/>
    </location>
</feature>
<feature type="transmembrane region" description="Helical" evidence="2">
    <location>
        <begin position="319"/>
        <end position="340"/>
    </location>
</feature>
<feature type="transmembrane region" description="Helical" evidence="2">
    <location>
        <begin position="547"/>
        <end position="564"/>
    </location>
</feature>
<evidence type="ECO:0008006" key="5">
    <source>
        <dbReference type="Google" id="ProtNLM"/>
    </source>
</evidence>
<name>A0ABV6QNY3_9ACTN</name>
<dbReference type="EMBL" id="JBHLTC010000024">
    <property type="protein sequence ID" value="MFC0626353.1"/>
    <property type="molecule type" value="Genomic_DNA"/>
</dbReference>
<feature type="transmembrane region" description="Helical" evidence="2">
    <location>
        <begin position="352"/>
        <end position="369"/>
    </location>
</feature>
<feature type="transmembrane region" description="Helical" evidence="2">
    <location>
        <begin position="414"/>
        <end position="434"/>
    </location>
</feature>
<evidence type="ECO:0000256" key="2">
    <source>
        <dbReference type="SAM" id="Phobius"/>
    </source>
</evidence>
<evidence type="ECO:0000256" key="1">
    <source>
        <dbReference type="SAM" id="MobiDB-lite"/>
    </source>
</evidence>
<accession>A0ABV6QNY3</accession>
<keyword evidence="2" id="KW-0812">Transmembrane</keyword>
<dbReference type="Proteomes" id="UP001589890">
    <property type="component" value="Unassembled WGS sequence"/>
</dbReference>
<feature type="transmembrane region" description="Helical" evidence="2">
    <location>
        <begin position="483"/>
        <end position="506"/>
    </location>
</feature>
<organism evidence="3 4">
    <name type="scientific">Kribbella deserti</name>
    <dbReference type="NCBI Taxonomy" id="1926257"/>
    <lineage>
        <taxon>Bacteria</taxon>
        <taxon>Bacillati</taxon>
        <taxon>Actinomycetota</taxon>
        <taxon>Actinomycetes</taxon>
        <taxon>Propionibacteriales</taxon>
        <taxon>Kribbellaceae</taxon>
        <taxon>Kribbella</taxon>
    </lineage>
</organism>
<protein>
    <recommendedName>
        <fullName evidence="5">PNPLA domain-containing protein</fullName>
    </recommendedName>
</protein>
<feature type="transmembrane region" description="Helical" evidence="2">
    <location>
        <begin position="286"/>
        <end position="307"/>
    </location>
</feature>
<feature type="transmembrane region" description="Helical" evidence="2">
    <location>
        <begin position="91"/>
        <end position="112"/>
    </location>
</feature>
<feature type="transmembrane region" description="Helical" evidence="2">
    <location>
        <begin position="512"/>
        <end position="535"/>
    </location>
</feature>
<feature type="compositionally biased region" description="Pro residues" evidence="1">
    <location>
        <begin position="65"/>
        <end position="74"/>
    </location>
</feature>
<feature type="transmembrane region" description="Helical" evidence="2">
    <location>
        <begin position="619"/>
        <end position="638"/>
    </location>
</feature>
<comment type="caution">
    <text evidence="3">The sequence shown here is derived from an EMBL/GenBank/DDBJ whole genome shotgun (WGS) entry which is preliminary data.</text>
</comment>
<keyword evidence="4" id="KW-1185">Reference proteome</keyword>
<keyword evidence="2" id="KW-0472">Membrane</keyword>
<dbReference type="RefSeq" id="WP_380049715.1">
    <property type="nucleotide sequence ID" value="NZ_JBHLTC010000024.1"/>
</dbReference>
<feature type="transmembrane region" description="Helical" evidence="2">
    <location>
        <begin position="190"/>
        <end position="208"/>
    </location>
</feature>
<feature type="region of interest" description="Disordered" evidence="1">
    <location>
        <begin position="56"/>
        <end position="81"/>
    </location>
</feature>
<sequence>MKVQSVDVFKAIELVGKTVELVLAIVLAPVRRLFRYVWERWLTKLFSRIADRISPSSTPAQAAEPPEPPAPPVEPSVSPEADLAPIQPGGWSWRLAIGYLVMVIAWALLSIMRRVDSALQQMHVDGQVSGSALSFKVSFGDLPGTLNLDAVTAAVTAIRSGWTAYAGNVADHTTLRDPAAIAATVVRLDMFFIVLYALAVGAALVVLYRTNAAPIPAGLTQPERGREREQQDRRSRMIASGGVALLLLIVVDVIENVALYRAYAGSGSVLAIGAVAIGPLMSLLKVVLAVAMIGPPLLVTAILLLKATALRRAIASARGVLLVVAAVVLLVSTGIGAAQLDDVVRAWDGLRGLWAFLACFVLAGTVTGATRRLTADDAIERPAPDSGASAQPFVLGLGLILVALGALLNWIGLGWGLCVAGGLLIAIWVLGLAFDGLPAPPSQGAGFRSQIAVGRIRRTVDPGPEPAVHDPAVAAWGDRLARLAGATVCGLIVGLIARATALDAYIRDNPDLSLLMAPILTAAAICVLGAFLAVYRTQRVRPGLWTSLWGICTFIAFVAGLFLLHEYVGIHMAEKAGTVAILLGGFSLVIGVIGLLATQTRKSSVSRYALAPALRAARFKRFPVAAFFLAWILLVSALDPGGYHDIRRMPAQQTMATPTLSDAWQGFLNSHKSSGAAQPVVMVGAQGGGIRAAVWTALVMECLFGPGPVADAADVCAHQAGADDQRLAEQAKAPLPVFLASGASGGSVGLAAWTARRADLIQDGAASTAPRQVEDALRRDFVAPDIARMLAADLPHALLAWDWPDRAEMLERSWEQAWRRGPDDPSPPSNRGMARGLRDLWTSTHGTGQWGTPVLALNGASVEDACRFVVSAVDFALPAGEVAAYQPAVAPPGSSLDQPDDAACRGPVRREVRASADGVNRGAARDEPGGYLDVLPSSNELVDYLCPTEDVPLSTASHLSARFPLVSPSGRIARHRCDSDDGLVPAPAVSYVADGGLFDNSGAGTVTDAWRALQPIVAASEKSTGSCLVPIFVQIDNSPPASTKSSQADARPLELTAPVKATLGQVNSREAYARSSAAAAFTRPLSAGGKSIATASGTPASLWFRITLAGQPGPEPPLGWTLADATVNEMRSQLTSDTNRQAITELRDLLTANAITCK</sequence>
<feature type="transmembrane region" description="Helical" evidence="2">
    <location>
        <begin position="237"/>
        <end position="255"/>
    </location>
</feature>
<feature type="transmembrane region" description="Helical" evidence="2">
    <location>
        <begin position="262"/>
        <end position="280"/>
    </location>
</feature>
<feature type="transmembrane region" description="Helical" evidence="2">
    <location>
        <begin position="576"/>
        <end position="598"/>
    </location>
</feature>
<evidence type="ECO:0000313" key="4">
    <source>
        <dbReference type="Proteomes" id="UP001589890"/>
    </source>
</evidence>
<proteinExistence type="predicted"/>
<reference evidence="3 4" key="1">
    <citation type="submission" date="2024-09" db="EMBL/GenBank/DDBJ databases">
        <authorList>
            <person name="Sun Q."/>
            <person name="Mori K."/>
        </authorList>
    </citation>
    <scope>NUCLEOTIDE SEQUENCE [LARGE SCALE GENOMIC DNA]</scope>
    <source>
        <strain evidence="3 4">CGMCC 1.15906</strain>
    </source>
</reference>
<gene>
    <name evidence="3" type="ORF">ACFFGN_19900</name>
</gene>
<evidence type="ECO:0000313" key="3">
    <source>
        <dbReference type="EMBL" id="MFC0626353.1"/>
    </source>
</evidence>